<accession>A0A369T949</accession>
<evidence type="ECO:0000313" key="1">
    <source>
        <dbReference type="EMBL" id="RDD61004.1"/>
    </source>
</evidence>
<proteinExistence type="predicted"/>
<gene>
    <name evidence="1" type="ORF">DRB17_14860</name>
</gene>
<reference evidence="1 2" key="1">
    <citation type="submission" date="2018-07" db="EMBL/GenBank/DDBJ databases">
        <title>Venubactetium sediminum gen. nov., sp. nov., isolated from a marine solar saltern.</title>
        <authorList>
            <person name="Wang S."/>
        </authorList>
    </citation>
    <scope>NUCLEOTIDE SEQUENCE [LARGE SCALE GENOMIC DNA]</scope>
    <source>
        <strain evidence="1 2">WD2A32</strain>
    </source>
</reference>
<protein>
    <submittedName>
        <fullName evidence="1">Uncharacterized protein</fullName>
    </submittedName>
</protein>
<keyword evidence="2" id="KW-1185">Reference proteome</keyword>
<evidence type="ECO:0000313" key="2">
    <source>
        <dbReference type="Proteomes" id="UP000253941"/>
    </source>
</evidence>
<dbReference type="Proteomes" id="UP000253941">
    <property type="component" value="Unassembled WGS sequence"/>
</dbReference>
<dbReference type="EMBL" id="QPMH01000016">
    <property type="protein sequence ID" value="RDD61004.1"/>
    <property type="molecule type" value="Genomic_DNA"/>
</dbReference>
<organism evidence="1 2">
    <name type="scientific">Ferruginivarius sediminum</name>
    <dbReference type="NCBI Taxonomy" id="2661937"/>
    <lineage>
        <taxon>Bacteria</taxon>
        <taxon>Pseudomonadati</taxon>
        <taxon>Pseudomonadota</taxon>
        <taxon>Alphaproteobacteria</taxon>
        <taxon>Rhodospirillales</taxon>
        <taxon>Rhodospirillaceae</taxon>
        <taxon>Ferruginivarius</taxon>
    </lineage>
</organism>
<sequence length="547" mass="60785">MAEPIVFIDIKENEERARLSLQQRLEGLEKRAKDSVLSLSERHELDELKKTADALKKARRQTPVVVDPLYKALQEDLRPYLNTGGQDPAIGPHLEGMLPSQYKDGGNPGYAGLTFRERAFAAVYGVLQRDGLSNPEHSRFKSEVSVALAEYNNDAELYDAVLKTLVEDPDVTSRPEALTKRWVIIAQNLSKSGVQADDDKLPIYIRSGIEDVVSPGTDDTPGFATEIMLPDLEAGTVVEIKANNLRAAQAIFFASMMEEAGLWAVRDKIAELFQYGYLPFTRGFAGDYLYNVVLRKVAVRISEEERRTLYARLFGVPGGNPMMNGGGYREFYDHLDLAASSVVTLLRDLNKSENLIFINQERARKSLRDLAAGLSLHAYGVAYFAAVELQKEINDISRFLGDPEVQRMYGANDMWQVIDQVKIAELNMRSNTTRAKTVANAVAVIIRWCAKNAGALASSSVIRIIDIEELRNPRMSRPVEALSDPTDYDLAVACEQYLAMTSQGEQTIQRLGTNPVEANIPSSQPVRIPQVARDALESVGIPFGRRS</sequence>
<comment type="caution">
    <text evidence="1">The sequence shown here is derived from an EMBL/GenBank/DDBJ whole genome shotgun (WGS) entry which is preliminary data.</text>
</comment>
<name>A0A369T949_9PROT</name>
<dbReference type="AlphaFoldDB" id="A0A369T949"/>